<reference evidence="1 2" key="1">
    <citation type="journal article" date="2023" name="Science">
        <title>Complex scaffold remodeling in plant triterpene biosynthesis.</title>
        <authorList>
            <person name="De La Pena R."/>
            <person name="Hodgson H."/>
            <person name="Liu J.C."/>
            <person name="Stephenson M.J."/>
            <person name="Martin A.C."/>
            <person name="Owen C."/>
            <person name="Harkess A."/>
            <person name="Leebens-Mack J."/>
            <person name="Jimenez L.E."/>
            <person name="Osbourn A."/>
            <person name="Sattely E.S."/>
        </authorList>
    </citation>
    <scope>NUCLEOTIDE SEQUENCE [LARGE SCALE GENOMIC DNA]</scope>
    <source>
        <strain evidence="2">cv. JPN11</strain>
        <tissue evidence="1">Leaf</tissue>
    </source>
</reference>
<dbReference type="Proteomes" id="UP001164539">
    <property type="component" value="Chromosome 10"/>
</dbReference>
<accession>A0ACC1XBU7</accession>
<proteinExistence type="predicted"/>
<evidence type="ECO:0000313" key="1">
    <source>
        <dbReference type="EMBL" id="KAJ4708658.1"/>
    </source>
</evidence>
<keyword evidence="2" id="KW-1185">Reference proteome</keyword>
<organism evidence="1 2">
    <name type="scientific">Melia azedarach</name>
    <name type="common">Chinaberry tree</name>
    <dbReference type="NCBI Taxonomy" id="155640"/>
    <lineage>
        <taxon>Eukaryota</taxon>
        <taxon>Viridiplantae</taxon>
        <taxon>Streptophyta</taxon>
        <taxon>Embryophyta</taxon>
        <taxon>Tracheophyta</taxon>
        <taxon>Spermatophyta</taxon>
        <taxon>Magnoliopsida</taxon>
        <taxon>eudicotyledons</taxon>
        <taxon>Gunneridae</taxon>
        <taxon>Pentapetalae</taxon>
        <taxon>rosids</taxon>
        <taxon>malvids</taxon>
        <taxon>Sapindales</taxon>
        <taxon>Meliaceae</taxon>
        <taxon>Melia</taxon>
    </lineage>
</organism>
<name>A0ACC1XBU7_MELAZ</name>
<gene>
    <name evidence="1" type="ORF">OWV82_018568</name>
</gene>
<dbReference type="EMBL" id="CM051403">
    <property type="protein sequence ID" value="KAJ4708658.1"/>
    <property type="molecule type" value="Genomic_DNA"/>
</dbReference>
<sequence>MATISRTRMYFTVLFLFIISSVTSISLPPELTDKIHTDPDAIKAASTDYGLIVSQKPAAVLYPSSVEDIRTLVNFSYSSPVVPYTVAAKGRAHSVRGQAQASEGVVVEMSSLNDFRNGTGIVISGSKSSGFYADVGGEQLWIDVLNTTLKQGLSPVSWTDYLYLSVGGTLSNAGVSGQTHRRGPQITNVLELDVLTGKGEMVSCSGKQNSELFYGVLGGLGQFGIITRARIVLEPAKNRVKWLRILYSDFAAFSADQENLIAATGPDQKLVPDYVEGQLLMNSISLDFYPASYRPKITSLINQFGIIYVIEVAKYYDDHQENRNNAAEKLLRNLKGFIPGFVFEADVTYLDFLNRVHSDELALRMRGLWDIYHPWLNLFIPQSGMVDFNNGVFRDILLKRNFTDSLVLVYPTFRNKWDERMSAVIPDEDVFYLVGFLDASVDNWQVLDNKNKEILQFCDKAGIKAKEYLPHYATKEAWINHFGPKWNTFQQRKTQFDPKMILSPGQNIFNDS</sequence>
<evidence type="ECO:0000313" key="2">
    <source>
        <dbReference type="Proteomes" id="UP001164539"/>
    </source>
</evidence>
<comment type="caution">
    <text evidence="1">The sequence shown here is derived from an EMBL/GenBank/DDBJ whole genome shotgun (WGS) entry which is preliminary data.</text>
</comment>
<protein>
    <submittedName>
        <fullName evidence="1">Cytokinin dehydrogenase</fullName>
    </submittedName>
</protein>